<dbReference type="Proteomes" id="UP001732700">
    <property type="component" value="Chromosome 6A"/>
</dbReference>
<proteinExistence type="predicted"/>
<protein>
    <submittedName>
        <fullName evidence="1">Uncharacterized protein</fullName>
    </submittedName>
</protein>
<reference evidence="1" key="1">
    <citation type="submission" date="2021-05" db="EMBL/GenBank/DDBJ databases">
        <authorList>
            <person name="Scholz U."/>
            <person name="Mascher M."/>
            <person name="Fiebig A."/>
        </authorList>
    </citation>
    <scope>NUCLEOTIDE SEQUENCE [LARGE SCALE GENOMIC DNA]</scope>
</reference>
<evidence type="ECO:0000313" key="1">
    <source>
        <dbReference type="EnsemblPlants" id="AVESA.00010b.r2.6AG1061620.1.CDS"/>
    </source>
</evidence>
<dbReference type="EnsemblPlants" id="AVESA.00010b.r2.6AG1061620.1">
    <property type="protein sequence ID" value="AVESA.00010b.r2.6AG1061620.1.CDS"/>
    <property type="gene ID" value="AVESA.00010b.r2.6AG1061620"/>
</dbReference>
<evidence type="ECO:0000313" key="2">
    <source>
        <dbReference type="Proteomes" id="UP001732700"/>
    </source>
</evidence>
<accession>A0ACD5YYX9</accession>
<sequence>MAVSSKLFLAVLVLLLLGTDMGPVQEVMAGGRCQRGPCKACTGSCFDPEECGIVCRNEGYQTGVCTGDGDQPYRCMCSKNC</sequence>
<reference evidence="1" key="2">
    <citation type="submission" date="2025-09" db="UniProtKB">
        <authorList>
            <consortium name="EnsemblPlants"/>
        </authorList>
    </citation>
    <scope>IDENTIFICATION</scope>
</reference>
<name>A0ACD5YYX9_AVESA</name>
<organism evidence="1 2">
    <name type="scientific">Avena sativa</name>
    <name type="common">Oat</name>
    <dbReference type="NCBI Taxonomy" id="4498"/>
    <lineage>
        <taxon>Eukaryota</taxon>
        <taxon>Viridiplantae</taxon>
        <taxon>Streptophyta</taxon>
        <taxon>Embryophyta</taxon>
        <taxon>Tracheophyta</taxon>
        <taxon>Spermatophyta</taxon>
        <taxon>Magnoliopsida</taxon>
        <taxon>Liliopsida</taxon>
        <taxon>Poales</taxon>
        <taxon>Poaceae</taxon>
        <taxon>BOP clade</taxon>
        <taxon>Pooideae</taxon>
        <taxon>Poodae</taxon>
        <taxon>Poeae</taxon>
        <taxon>Poeae Chloroplast Group 1 (Aveneae type)</taxon>
        <taxon>Aveninae</taxon>
        <taxon>Avena</taxon>
    </lineage>
</organism>
<keyword evidence="2" id="KW-1185">Reference proteome</keyword>